<protein>
    <recommendedName>
        <fullName evidence="5">Heparanase-like protein 2</fullName>
    </recommendedName>
</protein>
<organism evidence="3 4">
    <name type="scientific">Hevea brasiliensis</name>
    <name type="common">Para rubber tree</name>
    <name type="synonym">Siphonia brasiliensis</name>
    <dbReference type="NCBI Taxonomy" id="3981"/>
    <lineage>
        <taxon>Eukaryota</taxon>
        <taxon>Viridiplantae</taxon>
        <taxon>Streptophyta</taxon>
        <taxon>Embryophyta</taxon>
        <taxon>Tracheophyta</taxon>
        <taxon>Spermatophyta</taxon>
        <taxon>Magnoliopsida</taxon>
        <taxon>eudicotyledons</taxon>
        <taxon>Gunneridae</taxon>
        <taxon>Pentapetalae</taxon>
        <taxon>rosids</taxon>
        <taxon>fabids</taxon>
        <taxon>Malpighiales</taxon>
        <taxon>Euphorbiaceae</taxon>
        <taxon>Crotonoideae</taxon>
        <taxon>Micrandreae</taxon>
        <taxon>Hevea</taxon>
    </lineage>
</organism>
<comment type="similarity">
    <text evidence="1">Belongs to the glycosyl hydrolase 79 family.</text>
</comment>
<evidence type="ECO:0008006" key="5">
    <source>
        <dbReference type="Google" id="ProtNLM"/>
    </source>
</evidence>
<comment type="caution">
    <text evidence="3">The sequence shown here is derived from an EMBL/GenBank/DDBJ whole genome shotgun (WGS) entry which is preliminary data.</text>
</comment>
<dbReference type="EMBL" id="JARPOI010000002">
    <property type="protein sequence ID" value="KAJ9187413.1"/>
    <property type="molecule type" value="Genomic_DNA"/>
</dbReference>
<sequence length="522" mass="57518">MNHLEFALHCILVSWFSTSTLITLAADDVKVTVNGVASIASTDDNFICATLDLWPSSKCNYDQCPWGQAGIFTLDLKNNILSNAVKAFNPLRIRIGGSLQDQLVYQVGNKRFKRCLPFQPRKDGLLGFSAGCLTMERWDQLNHFSNQTRAKITFGLNALVGRKRPAENGSILWVGAWNPQNALAFMKYSISKGYQIDSYELGNELCSNGVDAKVGAERYGKDMIVLKKLVQKLYPDPRTQPKVLGPGGFFDEQWFKTYLHVSGPRVVDGLTHHIYNLGSGDDPTLIEKVHDPHFLDQIAQVYGYISSTIKKFGPWTGAWVGEGGGAYNSGSKIVSHSFADGFWYLDQLGISSSFNHKVFCRQSLVGGNYGLLNTTTFIPNPNYYGALLWHRLMGKKVLATNCVGSPFLRAYSHCSKGKHGVSLLLMNLSNSTTFHVALSNDENPDENSPGGATQREEYHLTPENGNIRSNVVLLNGSPLVVTDSSDIPPMNPKLVDPSLPITVAPDSIVFVLLRDYNAPACV</sequence>
<name>A0ABQ9N554_HEVBR</name>
<dbReference type="PANTHER" id="PTHR14363:SF13">
    <property type="entry name" value="OS07G0598400 PROTEIN"/>
    <property type="match status" value="1"/>
</dbReference>
<evidence type="ECO:0000256" key="2">
    <source>
        <dbReference type="SAM" id="SignalP"/>
    </source>
</evidence>
<keyword evidence="4" id="KW-1185">Reference proteome</keyword>
<dbReference type="InterPro" id="IPR017853">
    <property type="entry name" value="GH"/>
</dbReference>
<evidence type="ECO:0000256" key="1">
    <source>
        <dbReference type="ARBA" id="ARBA00009800"/>
    </source>
</evidence>
<dbReference type="Pfam" id="PF03662">
    <property type="entry name" value="Glyco_hydro_79n"/>
    <property type="match status" value="1"/>
</dbReference>
<dbReference type="PANTHER" id="PTHR14363">
    <property type="entry name" value="HEPARANASE-RELATED"/>
    <property type="match status" value="1"/>
</dbReference>
<accession>A0ABQ9N554</accession>
<dbReference type="SUPFAM" id="SSF51445">
    <property type="entry name" value="(Trans)glycosidases"/>
    <property type="match status" value="1"/>
</dbReference>
<proteinExistence type="inferred from homology"/>
<dbReference type="InterPro" id="IPR005199">
    <property type="entry name" value="Glyco_hydro_79"/>
</dbReference>
<feature type="signal peptide" evidence="2">
    <location>
        <begin position="1"/>
        <end position="25"/>
    </location>
</feature>
<gene>
    <name evidence="3" type="ORF">P3X46_002870</name>
</gene>
<feature type="chain" id="PRO_5047009886" description="Heparanase-like protein 2" evidence="2">
    <location>
        <begin position="26"/>
        <end position="522"/>
    </location>
</feature>
<evidence type="ECO:0000313" key="4">
    <source>
        <dbReference type="Proteomes" id="UP001174677"/>
    </source>
</evidence>
<keyword evidence="2" id="KW-0732">Signal</keyword>
<dbReference type="Proteomes" id="UP001174677">
    <property type="component" value="Chromosome 2"/>
</dbReference>
<dbReference type="Gene3D" id="3.20.20.80">
    <property type="entry name" value="Glycosidases"/>
    <property type="match status" value="1"/>
</dbReference>
<reference evidence="3" key="1">
    <citation type="journal article" date="2023" name="Plant Biotechnol. J.">
        <title>Chromosome-level wild Hevea brasiliensis genome provides new tools for genomic-assisted breeding and valuable loci to elevate rubber yield.</title>
        <authorList>
            <person name="Cheng H."/>
            <person name="Song X."/>
            <person name="Hu Y."/>
            <person name="Wu T."/>
            <person name="Yang Q."/>
            <person name="An Z."/>
            <person name="Feng S."/>
            <person name="Deng Z."/>
            <person name="Wu W."/>
            <person name="Zeng X."/>
            <person name="Tu M."/>
            <person name="Wang X."/>
            <person name="Huang H."/>
        </authorList>
    </citation>
    <scope>NUCLEOTIDE SEQUENCE</scope>
    <source>
        <strain evidence="3">MT/VB/25A 57/8</strain>
    </source>
</reference>
<evidence type="ECO:0000313" key="3">
    <source>
        <dbReference type="EMBL" id="KAJ9187413.1"/>
    </source>
</evidence>